<dbReference type="InterPro" id="IPR010982">
    <property type="entry name" value="Lambda_DNA-bd_dom_sf"/>
</dbReference>
<accession>A0A6H1Q3W2</accession>
<dbReference type="SMART" id="SM00530">
    <property type="entry name" value="HTH_XRE"/>
    <property type="match status" value="1"/>
</dbReference>
<evidence type="ECO:0000256" key="4">
    <source>
        <dbReference type="ARBA" id="ARBA00023163"/>
    </source>
</evidence>
<dbReference type="GO" id="GO:0003677">
    <property type="term" value="F:DNA binding"/>
    <property type="evidence" value="ECO:0007669"/>
    <property type="project" value="UniProtKB-KW"/>
</dbReference>
<dbReference type="KEGG" id="peg:E5R92_06990"/>
<keyword evidence="4" id="KW-0804">Transcription</keyword>
<dbReference type="InterPro" id="IPR001387">
    <property type="entry name" value="Cro/C1-type_HTH"/>
</dbReference>
<dbReference type="RefSeq" id="WP_168607379.1">
    <property type="nucleotide sequence ID" value="NZ_CP038852.1"/>
</dbReference>
<dbReference type="InterPro" id="IPR050807">
    <property type="entry name" value="TransReg_Diox_bact_type"/>
</dbReference>
<name>A0A6H1Q3W2_9PROT</name>
<dbReference type="PROSITE" id="PS50943">
    <property type="entry name" value="HTH_CROC1"/>
    <property type="match status" value="1"/>
</dbReference>
<dbReference type="AlphaFoldDB" id="A0A6H1Q3W2"/>
<dbReference type="PIRSF" id="PIRSF019251">
    <property type="entry name" value="Rv0465c"/>
    <property type="match status" value="1"/>
</dbReference>
<dbReference type="PANTHER" id="PTHR46797:SF23">
    <property type="entry name" value="HTH-TYPE TRANSCRIPTIONAL REGULATOR SUTR"/>
    <property type="match status" value="1"/>
</dbReference>
<evidence type="ECO:0000313" key="7">
    <source>
        <dbReference type="Proteomes" id="UP000501094"/>
    </source>
</evidence>
<evidence type="ECO:0000256" key="2">
    <source>
        <dbReference type="ARBA" id="ARBA00023015"/>
    </source>
</evidence>
<dbReference type="EMBL" id="CP038852">
    <property type="protein sequence ID" value="QIZ21524.1"/>
    <property type="molecule type" value="Genomic_DNA"/>
</dbReference>
<dbReference type="SUPFAM" id="SSF47413">
    <property type="entry name" value="lambda repressor-like DNA-binding domains"/>
    <property type="match status" value="1"/>
</dbReference>
<sequence length="477" mass="53956">MSQLDLKIGPKIKAFRRQLGLQANKLAEELEISPSYLNLIEGGKRKIDGDLLLKVCEKLNIQLSDLTTKSDINLENTISEILDDKLFEDLDILGPEVKDLVGTNPKIGRALVRLGDILKKKDHELINKIEKLSGKIVDNRKNSFPGEVISDFLQENKNYFPRLEEFANKVFEKIQVNNRTRYIALCEYLKKEYSITVKDTIPEDGKPFSKIFNKKKKELLLSDYSSLETKKLHAASQIAQEGASKEIDQYLSNFNFPSEESKRLTQVALLNYCGAAILMPYQLFHSECKKLKYDLELLQNTFATSFEQVAHRVTCLQDPKLPGIPFHMLRTDIAGNISKRFSLSGIEIPRYGGACPRWNVYSAFTRPGVIQAAVSKMTNGEKYVCIARTVEKGVGRYGLSKSILSIGLGCEAKYAKQFVYTENLDISDKKTEIPIGVSCRTCDRLDCSQRAFPPLHKKFDIDINSRGVSVYVNDKSK</sequence>
<dbReference type="InterPro" id="IPR026281">
    <property type="entry name" value="HTH_RamB"/>
</dbReference>
<dbReference type="Gene3D" id="1.10.260.40">
    <property type="entry name" value="lambda repressor-like DNA-binding domains"/>
    <property type="match status" value="1"/>
</dbReference>
<dbReference type="GO" id="GO:0005829">
    <property type="term" value="C:cytosol"/>
    <property type="evidence" value="ECO:0007669"/>
    <property type="project" value="TreeGrafter"/>
</dbReference>
<proteinExistence type="inferred from homology"/>
<evidence type="ECO:0000256" key="1">
    <source>
        <dbReference type="ARBA" id="ARBA00007227"/>
    </source>
</evidence>
<evidence type="ECO:0000259" key="5">
    <source>
        <dbReference type="PROSITE" id="PS50943"/>
    </source>
</evidence>
<comment type="similarity">
    <text evidence="1">Belongs to the short-chain fatty acyl-CoA assimilation regulator (ScfR) family.</text>
</comment>
<dbReference type="GO" id="GO:0003700">
    <property type="term" value="F:DNA-binding transcription factor activity"/>
    <property type="evidence" value="ECO:0007669"/>
    <property type="project" value="TreeGrafter"/>
</dbReference>
<dbReference type="Proteomes" id="UP000501094">
    <property type="component" value="Chromosome"/>
</dbReference>
<dbReference type="CDD" id="cd00093">
    <property type="entry name" value="HTH_XRE"/>
    <property type="match status" value="1"/>
</dbReference>
<dbReference type="InterPro" id="IPR010359">
    <property type="entry name" value="IrrE_HExxH"/>
</dbReference>
<dbReference type="Pfam" id="PF01381">
    <property type="entry name" value="HTH_3"/>
    <property type="match status" value="1"/>
</dbReference>
<evidence type="ECO:0000256" key="3">
    <source>
        <dbReference type="ARBA" id="ARBA00023125"/>
    </source>
</evidence>
<dbReference type="PANTHER" id="PTHR46797">
    <property type="entry name" value="HTH-TYPE TRANSCRIPTIONAL REGULATOR"/>
    <property type="match status" value="1"/>
</dbReference>
<keyword evidence="2" id="KW-0805">Transcription regulation</keyword>
<keyword evidence="3" id="KW-0238">DNA-binding</keyword>
<reference evidence="6 7" key="1">
    <citation type="journal article" date="2020" name="Nat. Microbiol.">
        <title>Lysogenic host-virus interactions in SAR11 marine bacteria.</title>
        <authorList>
            <person name="Morris R.M."/>
            <person name="Cain K.R."/>
            <person name="Hvorecny K.L."/>
            <person name="Kollman J.M."/>
        </authorList>
    </citation>
    <scope>NUCLEOTIDE SEQUENCE [LARGE SCALE GENOMIC DNA]</scope>
    <source>
        <strain evidence="6 7">NP1</strain>
    </source>
</reference>
<gene>
    <name evidence="6" type="ORF">E5R92_06990</name>
</gene>
<evidence type="ECO:0000313" key="6">
    <source>
        <dbReference type="EMBL" id="QIZ21524.1"/>
    </source>
</evidence>
<feature type="domain" description="HTH cro/C1-type" evidence="5">
    <location>
        <begin position="12"/>
        <end position="66"/>
    </location>
</feature>
<dbReference type="Pfam" id="PF06114">
    <property type="entry name" value="Peptidase_M78"/>
    <property type="match status" value="1"/>
</dbReference>
<dbReference type="Pfam" id="PF09856">
    <property type="entry name" value="ScfRs"/>
    <property type="match status" value="1"/>
</dbReference>
<protein>
    <submittedName>
        <fullName evidence="6">XRE family transcriptional regulator</fullName>
    </submittedName>
</protein>
<dbReference type="InterPro" id="IPR018653">
    <property type="entry name" value="ScfR_C"/>
</dbReference>
<keyword evidence="7" id="KW-1185">Reference proteome</keyword>
<organism evidence="6 7">
    <name type="scientific">Candidatus Pelagibacter giovannonii</name>
    <dbReference type="NCBI Taxonomy" id="2563896"/>
    <lineage>
        <taxon>Bacteria</taxon>
        <taxon>Pseudomonadati</taxon>
        <taxon>Pseudomonadota</taxon>
        <taxon>Alphaproteobacteria</taxon>
        <taxon>Candidatus Pelagibacterales</taxon>
        <taxon>Candidatus Pelagibacteraceae</taxon>
        <taxon>Candidatus Pelagibacter</taxon>
    </lineage>
</organism>